<evidence type="ECO:0000256" key="4">
    <source>
        <dbReference type="SAM" id="Phobius"/>
    </source>
</evidence>
<feature type="coiled-coil region" evidence="3">
    <location>
        <begin position="396"/>
        <end position="427"/>
    </location>
</feature>
<name>A0A1Y6BWI4_9BACT</name>
<dbReference type="Gene3D" id="1.20.120.160">
    <property type="entry name" value="HPT domain"/>
    <property type="match status" value="1"/>
</dbReference>
<dbReference type="SUPFAM" id="SSF47226">
    <property type="entry name" value="Histidine-containing phosphotransfer domain, HPT domain"/>
    <property type="match status" value="1"/>
</dbReference>
<evidence type="ECO:0000313" key="7">
    <source>
        <dbReference type="Proteomes" id="UP000192907"/>
    </source>
</evidence>
<evidence type="ECO:0000256" key="3">
    <source>
        <dbReference type="SAM" id="Coils"/>
    </source>
</evidence>
<dbReference type="InterPro" id="IPR036890">
    <property type="entry name" value="HATPase_C_sf"/>
</dbReference>
<dbReference type="EC" id="2.7.13.3" evidence="2"/>
<dbReference type="Gene3D" id="3.30.565.10">
    <property type="entry name" value="Histidine kinase-like ATPase, C-terminal domain"/>
    <property type="match status" value="1"/>
</dbReference>
<dbReference type="PANTHER" id="PTHR43395:SF10">
    <property type="entry name" value="CHEMOTAXIS PROTEIN CHEA"/>
    <property type="match status" value="1"/>
</dbReference>
<dbReference type="AlphaFoldDB" id="A0A1Y6BWI4"/>
<dbReference type="Proteomes" id="UP000192907">
    <property type="component" value="Unassembled WGS sequence"/>
</dbReference>
<dbReference type="Gene3D" id="3.30.450.20">
    <property type="entry name" value="PAS domain"/>
    <property type="match status" value="1"/>
</dbReference>
<dbReference type="InterPro" id="IPR011622">
    <property type="entry name" value="7TMR_DISM_rcpt_extracell_dom2"/>
</dbReference>
<dbReference type="GO" id="GO:0000160">
    <property type="term" value="P:phosphorelay signal transduction system"/>
    <property type="evidence" value="ECO:0007669"/>
    <property type="project" value="InterPro"/>
</dbReference>
<evidence type="ECO:0000313" key="6">
    <source>
        <dbReference type="EMBL" id="SMF30976.1"/>
    </source>
</evidence>
<dbReference type="InterPro" id="IPR036641">
    <property type="entry name" value="HPT_dom_sf"/>
</dbReference>
<sequence>MLKLKITMGTLILASSCLGLGPEAPARSLFNLMTMKDPHNFQESIELLEDSAETYTIEDVLALPEDAWRLNQKESLNFGFVDKAIWVRFSIYNPNQESVDRFLALRYPQQNHVHFFEFDDNTLIQHDHIGDRVPFSERDINSRNYVFQVAIPAGKTRTYYLRLEGETIQIPLQLSTREYYLNRQEEEILSWGLYFGIVTVMVLYNLILSLKLKERSYPLYSAYITSYVLLQASMSGFAYQHLWPRSPHWGNISTAVFLGLTTAFLGLFIQSFLETKQRNSLIDKIVMVTVGLGFLQCALSFVVPFGNIVRVGILLAMVASLVYMTATVFALAQRSRSAQYFALAFGLFLVGVLAYGAQSLGLVAVNSFTKNGVTLGSAAEVILLSLALGDKLDRRQKKARREIEFLNDSLKATISEIEQRVEEKTRHIASVMNHIKQGIFTILPGLQIERYYSLHLAEILENKDIAGKNPMDLFFRKTDLSPDELVTIESVLIGSLGESNLNFQMNECHLPSNIKLNEKHLNLSWQSIDNEDEETEKIMVVVRDITELRKLEEQSEEQKKELKIIGTLIRASTDRCHSFFTQGIRFLEQNLSTIANHPTYNDSALKSVFINYHTFKASARDFDFKNLVNSLHQAESLCSRIRDDRKLWNQTEMTRDLEQIKEIFSDYARINYEVLGRNMERIAVFNKASIEAGLQLFIELDPSTREKFKELHSEFKQSYFDDARDIFKPIWAQARKLARSLNKPEPEIHSEIEEVWLSDDTSMTIQSVFSHLIRNSLDHGIEPADERESIGKASQGQLFFSLKEVHGLILIDFSDDGKGLNLRKIRDLAMKRGLCSSSLTDPYLIAELIFVDGLSSNQDNVTEISGRGVGMSAVRSIIESQGGSCQISLKGVPNEDGYVAFQFEIHLPQHRLSQMAA</sequence>
<feature type="transmembrane region" description="Helical" evidence="4">
    <location>
        <begin position="285"/>
        <end position="305"/>
    </location>
</feature>
<dbReference type="InterPro" id="IPR004358">
    <property type="entry name" value="Sig_transdc_His_kin-like_C"/>
</dbReference>
<feature type="transmembrane region" description="Helical" evidence="4">
    <location>
        <begin position="188"/>
        <end position="208"/>
    </location>
</feature>
<protein>
    <recommendedName>
        <fullName evidence="2">histidine kinase</fullName>
        <ecNumber evidence="2">2.7.13.3</ecNumber>
    </recommendedName>
</protein>
<accession>A0A1Y6BWI4</accession>
<dbReference type="Gene3D" id="2.60.40.2380">
    <property type="match status" value="1"/>
</dbReference>
<dbReference type="PANTHER" id="PTHR43395">
    <property type="entry name" value="SENSOR HISTIDINE KINASE CHEA"/>
    <property type="match status" value="1"/>
</dbReference>
<keyword evidence="4" id="KW-0812">Transmembrane</keyword>
<feature type="transmembrane region" description="Helical" evidence="4">
    <location>
        <begin position="338"/>
        <end position="356"/>
    </location>
</feature>
<dbReference type="PRINTS" id="PR00344">
    <property type="entry name" value="BCTRLSENSOR"/>
</dbReference>
<dbReference type="PROSITE" id="PS51257">
    <property type="entry name" value="PROKAR_LIPOPROTEIN"/>
    <property type="match status" value="1"/>
</dbReference>
<reference evidence="7" key="1">
    <citation type="submission" date="2017-04" db="EMBL/GenBank/DDBJ databases">
        <authorList>
            <person name="Varghese N."/>
            <person name="Submissions S."/>
        </authorList>
    </citation>
    <scope>NUCLEOTIDE SEQUENCE [LARGE SCALE GENOMIC DNA]</scope>
    <source>
        <strain evidence="7">RKEM611</strain>
    </source>
</reference>
<dbReference type="InterPro" id="IPR051315">
    <property type="entry name" value="Bact_Chemotaxis_CheA"/>
</dbReference>
<dbReference type="RefSeq" id="WP_132319146.1">
    <property type="nucleotide sequence ID" value="NZ_FWZT01000009.1"/>
</dbReference>
<dbReference type="SMART" id="SM00387">
    <property type="entry name" value="HATPase_c"/>
    <property type="match status" value="1"/>
</dbReference>
<keyword evidence="3" id="KW-0175">Coiled coil</keyword>
<dbReference type="InterPro" id="IPR011623">
    <property type="entry name" value="7TMR_DISM_rcpt_extracell_dom1"/>
</dbReference>
<gene>
    <name evidence="6" type="ORF">SAMN06296036_109207</name>
</gene>
<dbReference type="GO" id="GO:0004673">
    <property type="term" value="F:protein histidine kinase activity"/>
    <property type="evidence" value="ECO:0007669"/>
    <property type="project" value="UniProtKB-EC"/>
</dbReference>
<keyword evidence="4" id="KW-1133">Transmembrane helix</keyword>
<comment type="catalytic activity">
    <reaction evidence="1">
        <text>ATP + protein L-histidine = ADP + protein N-phospho-L-histidine.</text>
        <dbReference type="EC" id="2.7.13.3"/>
    </reaction>
</comment>
<dbReference type="Pfam" id="PF07695">
    <property type="entry name" value="7TMR-DISM_7TM"/>
    <property type="match status" value="1"/>
</dbReference>
<evidence type="ECO:0000256" key="1">
    <source>
        <dbReference type="ARBA" id="ARBA00000085"/>
    </source>
</evidence>
<feature type="transmembrane region" description="Helical" evidence="4">
    <location>
        <begin position="311"/>
        <end position="331"/>
    </location>
</feature>
<keyword evidence="6" id="KW-0418">Kinase</keyword>
<dbReference type="OrthoDB" id="5289013at2"/>
<dbReference type="SUPFAM" id="SSF55874">
    <property type="entry name" value="ATPase domain of HSP90 chaperone/DNA topoisomerase II/histidine kinase"/>
    <property type="match status" value="1"/>
</dbReference>
<dbReference type="InterPro" id="IPR003594">
    <property type="entry name" value="HATPase_dom"/>
</dbReference>
<feature type="transmembrane region" description="Helical" evidence="4">
    <location>
        <begin position="252"/>
        <end position="273"/>
    </location>
</feature>
<keyword evidence="7" id="KW-1185">Reference proteome</keyword>
<feature type="domain" description="Histidine kinase/HSP90-like ATPase" evidence="5">
    <location>
        <begin position="764"/>
        <end position="911"/>
    </location>
</feature>
<dbReference type="Pfam" id="PF07696">
    <property type="entry name" value="7TMR-DISMED2"/>
    <property type="match status" value="1"/>
</dbReference>
<keyword evidence="4" id="KW-0472">Membrane</keyword>
<keyword evidence="6" id="KW-0808">Transferase</keyword>
<proteinExistence type="predicted"/>
<feature type="coiled-coil region" evidence="3">
    <location>
        <begin position="541"/>
        <end position="568"/>
    </location>
</feature>
<dbReference type="EMBL" id="FWZT01000009">
    <property type="protein sequence ID" value="SMF30976.1"/>
    <property type="molecule type" value="Genomic_DNA"/>
</dbReference>
<feature type="transmembrane region" description="Helical" evidence="4">
    <location>
        <begin position="220"/>
        <end position="240"/>
    </location>
</feature>
<organism evidence="6 7">
    <name type="scientific">Pseudobacteriovorax antillogorgiicola</name>
    <dbReference type="NCBI Taxonomy" id="1513793"/>
    <lineage>
        <taxon>Bacteria</taxon>
        <taxon>Pseudomonadati</taxon>
        <taxon>Bdellovibrionota</taxon>
        <taxon>Oligoflexia</taxon>
        <taxon>Oligoflexales</taxon>
        <taxon>Pseudobacteriovoracaceae</taxon>
        <taxon>Pseudobacteriovorax</taxon>
    </lineage>
</organism>
<dbReference type="Pfam" id="PF02518">
    <property type="entry name" value="HATPase_c"/>
    <property type="match status" value="1"/>
</dbReference>
<evidence type="ECO:0000259" key="5">
    <source>
        <dbReference type="SMART" id="SM00387"/>
    </source>
</evidence>
<dbReference type="STRING" id="1513793.SAMN06296036_109207"/>
<evidence type="ECO:0000256" key="2">
    <source>
        <dbReference type="ARBA" id="ARBA00012438"/>
    </source>
</evidence>